<accession>A0ABY0GZH7</accession>
<dbReference type="EMBL" id="QJNS01000291">
    <property type="protein sequence ID" value="RYO80399.1"/>
    <property type="molecule type" value="Genomic_DNA"/>
</dbReference>
<evidence type="ECO:0000313" key="2">
    <source>
        <dbReference type="Proteomes" id="UP000294003"/>
    </source>
</evidence>
<proteinExistence type="predicted"/>
<gene>
    <name evidence="1" type="ORF">DL762_007671</name>
</gene>
<comment type="caution">
    <text evidence="1">The sequence shown here is derived from an EMBL/GenBank/DDBJ whole genome shotgun (WGS) entry which is preliminary data.</text>
</comment>
<evidence type="ECO:0008006" key="3">
    <source>
        <dbReference type="Google" id="ProtNLM"/>
    </source>
</evidence>
<sequence>MLIIVHLDLTNYDRSEQEQLLKSFLSCEVLEIHSLKAEKLSDVAPSILGSSELRRLALGGLTLSTQDDRVGMTLSSAQPLIPRLSHLVIFKESAVFDLGNFKSLRYLSIDLPKDDLANIFLLSEFVQIMSSVAAIERLYINCSTHMVVLDRQITRAQPLYAALDRQLARIASLQNVVFTWDLSGFESDSEETEIMYWFHPNEVGNWVSILLNFGQTKLHSCHERGIIIEAAHLAGSWTGNVCRNLEMPE</sequence>
<reference evidence="1 2" key="1">
    <citation type="submission" date="2018-06" db="EMBL/GenBank/DDBJ databases">
        <title>Complete Genomes of Monosporascus.</title>
        <authorList>
            <person name="Robinson A.J."/>
            <person name="Natvig D.O."/>
        </authorList>
    </citation>
    <scope>NUCLEOTIDE SEQUENCE [LARGE SCALE GENOMIC DNA]</scope>
    <source>
        <strain evidence="1 2">CBS 609.92</strain>
    </source>
</reference>
<evidence type="ECO:0000313" key="1">
    <source>
        <dbReference type="EMBL" id="RYO80399.1"/>
    </source>
</evidence>
<organism evidence="1 2">
    <name type="scientific">Monosporascus cannonballus</name>
    <dbReference type="NCBI Taxonomy" id="155416"/>
    <lineage>
        <taxon>Eukaryota</taxon>
        <taxon>Fungi</taxon>
        <taxon>Dikarya</taxon>
        <taxon>Ascomycota</taxon>
        <taxon>Pezizomycotina</taxon>
        <taxon>Sordariomycetes</taxon>
        <taxon>Xylariomycetidae</taxon>
        <taxon>Xylariales</taxon>
        <taxon>Xylariales incertae sedis</taxon>
        <taxon>Monosporascus</taxon>
    </lineage>
</organism>
<name>A0ABY0GZH7_9PEZI</name>
<dbReference type="Proteomes" id="UP000294003">
    <property type="component" value="Unassembled WGS sequence"/>
</dbReference>
<keyword evidence="2" id="KW-1185">Reference proteome</keyword>
<protein>
    <recommendedName>
        <fullName evidence="3">F-box domain-containing protein</fullName>
    </recommendedName>
</protein>